<dbReference type="GO" id="GO:0052621">
    <property type="term" value="F:diguanylate cyclase activity"/>
    <property type="evidence" value="ECO:0007669"/>
    <property type="project" value="UniProtKB-EC"/>
</dbReference>
<evidence type="ECO:0000256" key="2">
    <source>
        <dbReference type="SAM" id="Phobius"/>
    </source>
</evidence>
<dbReference type="PANTHER" id="PTHR45138:SF24">
    <property type="entry name" value="DIGUANYLATE CYCLASE DGCC-RELATED"/>
    <property type="match status" value="1"/>
</dbReference>
<keyword evidence="2" id="KW-0472">Membrane</keyword>
<dbReference type="RefSeq" id="WP_377002932.1">
    <property type="nucleotide sequence ID" value="NZ_JBHSGG010000002.1"/>
</dbReference>
<dbReference type="Pfam" id="PF13432">
    <property type="entry name" value="TPR_16"/>
    <property type="match status" value="1"/>
</dbReference>
<name>A0ABV9NGX6_9GAMM</name>
<sequence length="626" mass="67190">MKRLCSVFAAMAMAMASVAHAQTIPALTPEEAELGRCFNGLRADPAGSEGIARRLLAREGLSPRVEIRATICLALAQQVQGKRDGVAEAVDAAEAILASDRLPEDERTPALLSVGPLLQYIGRSEASLARMNEAHDLAVRRDDVRGQIGALLAIGHLHAMELGDLERALSYFRRVLDRTHPQTREHVDARYAHAYTLLRVERHDEARPELERLLSQASLHPDRGLVPRVRSHLAEIQRVQGDVDGARAVFEEVAAEQQRLADAAGEGVTRLRLARLHLDAGALAPAREQAERALALVDGGGFETELMDALVLLSTIHEAAGDPAAALPLLRRERELAAARMARRNQGPLATLDARAEAAAARPGEAGRATPAGAAPPRGMVWAALIAAILLGAGLAAYQRRVNRRLLRLSTIDPLTGLPNRREMLRRIAALPAQEGAARATLFLVDVDHFKAINTRYGHAEGDAVLAAVAGWLADACDADDMVARWGGEEFLIVRPAATPEGAARFAEHLRAGVRDGSVPLPDGRRVSATVSVGAAPVPFFPEAEASTWQTSVRIADAALRAVKRSGRDGWALVWGQAGARGATAMLVEQDPAHAVEQDWVRVLSSRTLQWPVRGAREEAAAPALE</sequence>
<dbReference type="Gene3D" id="1.25.40.10">
    <property type="entry name" value="Tetratricopeptide repeat domain"/>
    <property type="match status" value="1"/>
</dbReference>
<evidence type="ECO:0000256" key="3">
    <source>
        <dbReference type="SAM" id="SignalP"/>
    </source>
</evidence>
<keyword evidence="6" id="KW-1185">Reference proteome</keyword>
<dbReference type="InterPro" id="IPR043128">
    <property type="entry name" value="Rev_trsase/Diguanyl_cyclase"/>
</dbReference>
<dbReference type="Pfam" id="PF00990">
    <property type="entry name" value="GGDEF"/>
    <property type="match status" value="1"/>
</dbReference>
<organism evidence="5 6">
    <name type="scientific">Coralloluteibacterium thermophilum</name>
    <dbReference type="NCBI Taxonomy" id="2707049"/>
    <lineage>
        <taxon>Bacteria</taxon>
        <taxon>Pseudomonadati</taxon>
        <taxon>Pseudomonadota</taxon>
        <taxon>Gammaproteobacteria</taxon>
        <taxon>Lysobacterales</taxon>
        <taxon>Lysobacteraceae</taxon>
        <taxon>Coralloluteibacterium</taxon>
    </lineage>
</organism>
<protein>
    <recommendedName>
        <fullName evidence="1">diguanylate cyclase</fullName>
        <ecNumber evidence="1">2.7.7.65</ecNumber>
    </recommendedName>
</protein>
<accession>A0ABV9NGX6</accession>
<dbReference type="EC" id="2.7.7.65" evidence="1"/>
<evidence type="ECO:0000313" key="6">
    <source>
        <dbReference type="Proteomes" id="UP001595892"/>
    </source>
</evidence>
<gene>
    <name evidence="5" type="ORF">ACFO3Q_02045</name>
</gene>
<dbReference type="SMART" id="SM00267">
    <property type="entry name" value="GGDEF"/>
    <property type="match status" value="1"/>
</dbReference>
<dbReference type="InterPro" id="IPR011990">
    <property type="entry name" value="TPR-like_helical_dom_sf"/>
</dbReference>
<dbReference type="InterPro" id="IPR050469">
    <property type="entry name" value="Diguanylate_Cyclase"/>
</dbReference>
<comment type="caution">
    <text evidence="5">The sequence shown here is derived from an EMBL/GenBank/DDBJ whole genome shotgun (WGS) entry which is preliminary data.</text>
</comment>
<feature type="domain" description="GGDEF" evidence="4">
    <location>
        <begin position="438"/>
        <end position="576"/>
    </location>
</feature>
<evidence type="ECO:0000259" key="4">
    <source>
        <dbReference type="PROSITE" id="PS50887"/>
    </source>
</evidence>
<keyword evidence="5" id="KW-0548">Nucleotidyltransferase</keyword>
<keyword evidence="3" id="KW-0732">Signal</keyword>
<dbReference type="InterPro" id="IPR000160">
    <property type="entry name" value="GGDEF_dom"/>
</dbReference>
<keyword evidence="2" id="KW-1133">Transmembrane helix</keyword>
<dbReference type="NCBIfam" id="TIGR00254">
    <property type="entry name" value="GGDEF"/>
    <property type="match status" value="1"/>
</dbReference>
<dbReference type="Proteomes" id="UP001595892">
    <property type="component" value="Unassembled WGS sequence"/>
</dbReference>
<dbReference type="EMBL" id="JBHSGG010000002">
    <property type="protein sequence ID" value="MFC4726960.1"/>
    <property type="molecule type" value="Genomic_DNA"/>
</dbReference>
<dbReference type="SUPFAM" id="SSF55073">
    <property type="entry name" value="Nucleotide cyclase"/>
    <property type="match status" value="1"/>
</dbReference>
<reference evidence="6" key="1">
    <citation type="journal article" date="2019" name="Int. J. Syst. Evol. Microbiol.">
        <title>The Global Catalogue of Microorganisms (GCM) 10K type strain sequencing project: providing services to taxonomists for standard genome sequencing and annotation.</title>
        <authorList>
            <consortium name="The Broad Institute Genomics Platform"/>
            <consortium name="The Broad Institute Genome Sequencing Center for Infectious Disease"/>
            <person name="Wu L."/>
            <person name="Ma J."/>
        </authorList>
    </citation>
    <scope>NUCLEOTIDE SEQUENCE [LARGE SCALE GENOMIC DNA]</scope>
    <source>
        <strain evidence="6">CGMCC 1.13574</strain>
    </source>
</reference>
<dbReference type="InterPro" id="IPR029787">
    <property type="entry name" value="Nucleotide_cyclase"/>
</dbReference>
<keyword evidence="5" id="KW-0808">Transferase</keyword>
<dbReference type="CDD" id="cd01949">
    <property type="entry name" value="GGDEF"/>
    <property type="match status" value="1"/>
</dbReference>
<feature type="chain" id="PRO_5046792109" description="diguanylate cyclase" evidence="3">
    <location>
        <begin position="22"/>
        <end position="626"/>
    </location>
</feature>
<evidence type="ECO:0000256" key="1">
    <source>
        <dbReference type="ARBA" id="ARBA00012528"/>
    </source>
</evidence>
<evidence type="ECO:0000313" key="5">
    <source>
        <dbReference type="EMBL" id="MFC4726960.1"/>
    </source>
</evidence>
<dbReference type="SUPFAM" id="SSF48452">
    <property type="entry name" value="TPR-like"/>
    <property type="match status" value="2"/>
</dbReference>
<feature type="signal peptide" evidence="3">
    <location>
        <begin position="1"/>
        <end position="21"/>
    </location>
</feature>
<feature type="transmembrane region" description="Helical" evidence="2">
    <location>
        <begin position="379"/>
        <end position="398"/>
    </location>
</feature>
<dbReference type="PROSITE" id="PS50887">
    <property type="entry name" value="GGDEF"/>
    <property type="match status" value="1"/>
</dbReference>
<dbReference type="PANTHER" id="PTHR45138">
    <property type="entry name" value="REGULATORY COMPONENTS OF SENSORY TRANSDUCTION SYSTEM"/>
    <property type="match status" value="1"/>
</dbReference>
<keyword evidence="2" id="KW-0812">Transmembrane</keyword>
<dbReference type="Gene3D" id="3.30.70.270">
    <property type="match status" value="1"/>
</dbReference>
<proteinExistence type="predicted"/>